<comment type="caution">
    <text evidence="3">The sequence shown here is derived from an EMBL/GenBank/DDBJ whole genome shotgun (WGS) entry which is preliminary data.</text>
</comment>
<evidence type="ECO:0000313" key="4">
    <source>
        <dbReference type="Proteomes" id="UP001595952"/>
    </source>
</evidence>
<feature type="domain" description="CAAX prenyl protease 2/Lysostaphin resistance protein A-like" evidence="2">
    <location>
        <begin position="224"/>
        <end position="334"/>
    </location>
</feature>
<keyword evidence="3" id="KW-0378">Hydrolase</keyword>
<dbReference type="Proteomes" id="UP001595952">
    <property type="component" value="Unassembled WGS sequence"/>
</dbReference>
<keyword evidence="1" id="KW-1133">Transmembrane helix</keyword>
<feature type="transmembrane region" description="Helical" evidence="1">
    <location>
        <begin position="270"/>
        <end position="293"/>
    </location>
</feature>
<keyword evidence="1" id="KW-0472">Membrane</keyword>
<evidence type="ECO:0000259" key="2">
    <source>
        <dbReference type="Pfam" id="PF02517"/>
    </source>
</evidence>
<evidence type="ECO:0000256" key="1">
    <source>
        <dbReference type="SAM" id="Phobius"/>
    </source>
</evidence>
<name>A0ABV9I7A1_9DEIO</name>
<dbReference type="GO" id="GO:0016787">
    <property type="term" value="F:hydrolase activity"/>
    <property type="evidence" value="ECO:0007669"/>
    <property type="project" value="UniProtKB-KW"/>
</dbReference>
<dbReference type="EC" id="3.4.-.-" evidence="3"/>
<dbReference type="Pfam" id="PF02517">
    <property type="entry name" value="Rce1-like"/>
    <property type="match status" value="1"/>
</dbReference>
<organism evidence="3 4">
    <name type="scientific">Deinococcus hohokamensis</name>
    <dbReference type="NCBI Taxonomy" id="309883"/>
    <lineage>
        <taxon>Bacteria</taxon>
        <taxon>Thermotogati</taxon>
        <taxon>Deinococcota</taxon>
        <taxon>Deinococci</taxon>
        <taxon>Deinococcales</taxon>
        <taxon>Deinococcaceae</taxon>
        <taxon>Deinococcus</taxon>
    </lineage>
</organism>
<feature type="transmembrane region" description="Helical" evidence="1">
    <location>
        <begin position="299"/>
        <end position="319"/>
    </location>
</feature>
<protein>
    <submittedName>
        <fullName evidence="3">CPBP family intramembrane glutamic endopeptidase</fullName>
        <ecNumber evidence="3">3.4.-.-</ecNumber>
    </submittedName>
</protein>
<proteinExistence type="predicted"/>
<reference evidence="4" key="1">
    <citation type="journal article" date="2019" name="Int. J. Syst. Evol. Microbiol.">
        <title>The Global Catalogue of Microorganisms (GCM) 10K type strain sequencing project: providing services to taxonomists for standard genome sequencing and annotation.</title>
        <authorList>
            <consortium name="The Broad Institute Genomics Platform"/>
            <consortium name="The Broad Institute Genome Sequencing Center for Infectious Disease"/>
            <person name="Wu L."/>
            <person name="Ma J."/>
        </authorList>
    </citation>
    <scope>NUCLEOTIDE SEQUENCE [LARGE SCALE GENOMIC DNA]</scope>
    <source>
        <strain evidence="4">CCUG 55995</strain>
    </source>
</reference>
<keyword evidence="1" id="KW-0812">Transmembrane</keyword>
<evidence type="ECO:0000313" key="3">
    <source>
        <dbReference type="EMBL" id="MFC4637793.1"/>
    </source>
</evidence>
<keyword evidence="4" id="KW-1185">Reference proteome</keyword>
<feature type="transmembrane region" description="Helical" evidence="1">
    <location>
        <begin position="97"/>
        <end position="117"/>
    </location>
</feature>
<accession>A0ABV9I7A1</accession>
<sequence length="346" mass="36367">MTETVKFEVILRHPSSLNDGCPGAVRPKLNTAPELAAPEERGAASSEGLTSGSGWAAYLQPMLVPASTQEALAQVPRHQEESPPMTAHAYQTSQRSLVIPALLTLLPLGAVGILALLPSLPASLAPILARLPDAPPLNVLLALQAAQLLVLSTLSVLLGAWLAPRLGLRSRLVDHDWAKLKDDLRHAALPGLLVGAGLVGADLLSAPYLGEAWASMQAQQERTPVVTLAGLLYGGLTEELQLRWGVMSLLTFCLWKSLASGATHPPRQAVIGAVVLSALVFGALHLGAVAALVPLTPLLVVRTVVLNATSGLVFGMLFARRSLETAMAAHALTQLTMTALAWLLHL</sequence>
<feature type="transmembrane region" description="Helical" evidence="1">
    <location>
        <begin position="137"/>
        <end position="163"/>
    </location>
</feature>
<gene>
    <name evidence="3" type="ORF">ACFO0D_05510</name>
</gene>
<dbReference type="EMBL" id="JBHSEI010000002">
    <property type="protein sequence ID" value="MFC4637793.1"/>
    <property type="molecule type" value="Genomic_DNA"/>
</dbReference>
<dbReference type="RefSeq" id="WP_380060825.1">
    <property type="nucleotide sequence ID" value="NZ_JBHSEI010000002.1"/>
</dbReference>
<dbReference type="InterPro" id="IPR003675">
    <property type="entry name" value="Rce1/LyrA-like_dom"/>
</dbReference>